<evidence type="ECO:0000313" key="2">
    <source>
        <dbReference type="Proteomes" id="UP000321353"/>
    </source>
</evidence>
<protein>
    <submittedName>
        <fullName evidence="1">Uncharacterized protein</fullName>
    </submittedName>
</protein>
<dbReference type="AlphaFoldDB" id="A0A5B9MIQ7"/>
<dbReference type="KEGG" id="smam:Mal15_29650"/>
<dbReference type="RefSeq" id="WP_147868383.1">
    <property type="nucleotide sequence ID" value="NZ_CP036264.1"/>
</dbReference>
<organism evidence="1 2">
    <name type="scientific">Stieleria maiorica</name>
    <dbReference type="NCBI Taxonomy" id="2795974"/>
    <lineage>
        <taxon>Bacteria</taxon>
        <taxon>Pseudomonadati</taxon>
        <taxon>Planctomycetota</taxon>
        <taxon>Planctomycetia</taxon>
        <taxon>Pirellulales</taxon>
        <taxon>Pirellulaceae</taxon>
        <taxon>Stieleria</taxon>
    </lineage>
</organism>
<sequence length="70" mass="7692">MVEPTGNQFAQAAADAEALMAESLTINRMVSLRAVGLQLVRLADEMIRYELNNGWDVDVELTHQTLSVSS</sequence>
<accession>A0A5B9MIQ7</accession>
<evidence type="ECO:0000313" key="1">
    <source>
        <dbReference type="EMBL" id="QEF98907.1"/>
    </source>
</evidence>
<name>A0A5B9MIQ7_9BACT</name>
<reference evidence="1 2" key="1">
    <citation type="submission" date="2019-02" db="EMBL/GenBank/DDBJ databases">
        <title>Planctomycetal bacteria perform biofilm scaping via a novel small molecule.</title>
        <authorList>
            <person name="Jeske O."/>
            <person name="Boedeker C."/>
            <person name="Wiegand S."/>
            <person name="Breitling P."/>
            <person name="Kallscheuer N."/>
            <person name="Jogler M."/>
            <person name="Rohde M."/>
            <person name="Petersen J."/>
            <person name="Medema M.H."/>
            <person name="Surup F."/>
            <person name="Jogler C."/>
        </authorList>
    </citation>
    <scope>NUCLEOTIDE SEQUENCE [LARGE SCALE GENOMIC DNA]</scope>
    <source>
        <strain evidence="1 2">Mal15</strain>
    </source>
</reference>
<keyword evidence="2" id="KW-1185">Reference proteome</keyword>
<proteinExistence type="predicted"/>
<dbReference type="EMBL" id="CP036264">
    <property type="protein sequence ID" value="QEF98907.1"/>
    <property type="molecule type" value="Genomic_DNA"/>
</dbReference>
<dbReference type="Proteomes" id="UP000321353">
    <property type="component" value="Chromosome"/>
</dbReference>
<gene>
    <name evidence="1" type="ORF">Mal15_29650</name>
</gene>